<evidence type="ECO:0000256" key="1">
    <source>
        <dbReference type="SAM" id="MobiDB-lite"/>
    </source>
</evidence>
<dbReference type="PRINTS" id="PR01217">
    <property type="entry name" value="PRICHEXTENSN"/>
</dbReference>
<evidence type="ECO:0000256" key="2">
    <source>
        <dbReference type="SAM" id="Phobius"/>
    </source>
</evidence>
<keyword evidence="2" id="KW-0472">Membrane</keyword>
<feature type="chain" id="PRO_5011680669" evidence="3">
    <location>
        <begin position="28"/>
        <end position="284"/>
    </location>
</feature>
<evidence type="ECO:0000313" key="5">
    <source>
        <dbReference type="EMBL" id="SER86525.1"/>
    </source>
</evidence>
<dbReference type="InterPro" id="IPR013783">
    <property type="entry name" value="Ig-like_fold"/>
</dbReference>
<dbReference type="RefSeq" id="WP_143063415.1">
    <property type="nucleotide sequence ID" value="NZ_CP047199.1"/>
</dbReference>
<proteinExistence type="predicted"/>
<feature type="compositionally biased region" description="Pro residues" evidence="1">
    <location>
        <begin position="183"/>
        <end position="205"/>
    </location>
</feature>
<dbReference type="STRING" id="1121357.SAMN05661109_01195"/>
<dbReference type="InterPro" id="IPR032364">
    <property type="entry name" value="GramPos_pilinD1_N"/>
</dbReference>
<feature type="transmembrane region" description="Helical" evidence="2">
    <location>
        <begin position="258"/>
        <end position="277"/>
    </location>
</feature>
<evidence type="ECO:0000259" key="4">
    <source>
        <dbReference type="Pfam" id="PF16555"/>
    </source>
</evidence>
<keyword evidence="6" id="KW-1185">Reference proteome</keyword>
<reference evidence="6" key="1">
    <citation type="submission" date="2016-10" db="EMBL/GenBank/DDBJ databases">
        <authorList>
            <person name="Varghese N."/>
            <person name="Submissions S."/>
        </authorList>
    </citation>
    <scope>NUCLEOTIDE SEQUENCE [LARGE SCALE GENOMIC DNA]</scope>
    <source>
        <strain evidence="6">DSM 20524</strain>
    </source>
</reference>
<dbReference type="NCBIfam" id="TIGR01167">
    <property type="entry name" value="LPXTG_anchor"/>
    <property type="match status" value="1"/>
</dbReference>
<dbReference type="AlphaFoldDB" id="A0A1H9SP35"/>
<sequence>MMFKRQMSGLAAGVLTVTLLGNFPAFADSKVVTGNDAGLIAEMINTSEPITLTIKKTPRNPHDEDTAGVKPPGPIEGVTFDLQRVENIDVTTTAGRKRAENMTVDSAREIGLGSPISRATNGKGEAVFADLSPGLYLVTEKLPEDQREKYAYAQPFLVLLPLGSVDGTKFEHDGLILVKSQTPPKPPSTPTPTPTPPPGTPPNVPPGKTTRPPVPPETPPRETPPVTTPPEGPPSTPPGETPPGETPGLRLAETGANVIITALAALLLIATGGALMLRNRRERS</sequence>
<name>A0A1H9SP35_9CORY</name>
<evidence type="ECO:0000256" key="3">
    <source>
        <dbReference type="SAM" id="SignalP"/>
    </source>
</evidence>
<dbReference type="Pfam" id="PF16555">
    <property type="entry name" value="GramPos_pilinD1"/>
    <property type="match status" value="1"/>
</dbReference>
<feature type="region of interest" description="Disordered" evidence="1">
    <location>
        <begin position="55"/>
        <end position="75"/>
    </location>
</feature>
<gene>
    <name evidence="5" type="ORF">SAMN05661109_01195</name>
</gene>
<organism evidence="5 6">
    <name type="scientific">Corynebacterium cystitidis DSM 20524</name>
    <dbReference type="NCBI Taxonomy" id="1121357"/>
    <lineage>
        <taxon>Bacteria</taxon>
        <taxon>Bacillati</taxon>
        <taxon>Actinomycetota</taxon>
        <taxon>Actinomycetes</taxon>
        <taxon>Mycobacteriales</taxon>
        <taxon>Corynebacteriaceae</taxon>
        <taxon>Corynebacterium</taxon>
    </lineage>
</organism>
<protein>
    <submittedName>
        <fullName evidence="5">LPXTG-motif cell wall anchor domain-containing protein</fullName>
    </submittedName>
</protein>
<accession>A0A1H9SP35</accession>
<dbReference type="Proteomes" id="UP000198929">
    <property type="component" value="Unassembled WGS sequence"/>
</dbReference>
<feature type="compositionally biased region" description="Pro residues" evidence="1">
    <location>
        <begin position="212"/>
        <end position="245"/>
    </location>
</feature>
<feature type="signal peptide" evidence="3">
    <location>
        <begin position="1"/>
        <end position="27"/>
    </location>
</feature>
<keyword evidence="3" id="KW-0732">Signal</keyword>
<keyword evidence="2" id="KW-0812">Transmembrane</keyword>
<dbReference type="EMBL" id="FOGQ01000004">
    <property type="protein sequence ID" value="SER86525.1"/>
    <property type="molecule type" value="Genomic_DNA"/>
</dbReference>
<feature type="domain" description="Gram-positive pilin subunit D1 N-terminal" evidence="4">
    <location>
        <begin position="74"/>
        <end position="168"/>
    </location>
</feature>
<dbReference type="GO" id="GO:0005975">
    <property type="term" value="P:carbohydrate metabolic process"/>
    <property type="evidence" value="ECO:0007669"/>
    <property type="project" value="UniProtKB-ARBA"/>
</dbReference>
<evidence type="ECO:0000313" key="6">
    <source>
        <dbReference type="Proteomes" id="UP000198929"/>
    </source>
</evidence>
<dbReference type="Gene3D" id="2.60.40.10">
    <property type="entry name" value="Immunoglobulins"/>
    <property type="match status" value="1"/>
</dbReference>
<feature type="region of interest" description="Disordered" evidence="1">
    <location>
        <begin position="178"/>
        <end position="250"/>
    </location>
</feature>
<keyword evidence="2" id="KW-1133">Transmembrane helix</keyword>